<keyword evidence="3" id="KW-0393">Immunoglobulin domain</keyword>
<feature type="region of interest" description="Disordered" evidence="4">
    <location>
        <begin position="204"/>
        <end position="262"/>
    </location>
</feature>
<name>A0ABN9LGS9_9NEOB</name>
<keyword evidence="1" id="KW-0677">Repeat</keyword>
<dbReference type="InterPro" id="IPR051170">
    <property type="entry name" value="Neural/epithelial_adhesion"/>
</dbReference>
<dbReference type="PRINTS" id="PR00014">
    <property type="entry name" value="FNTYPEIII"/>
</dbReference>
<gene>
    <name evidence="6" type="ORF">RIMI_LOCUS7345651</name>
</gene>
<dbReference type="Pfam" id="PF00041">
    <property type="entry name" value="fn3"/>
    <property type="match status" value="1"/>
</dbReference>
<dbReference type="EMBL" id="CAUEEQ010013866">
    <property type="protein sequence ID" value="CAJ0937850.1"/>
    <property type="molecule type" value="Genomic_DNA"/>
</dbReference>
<evidence type="ECO:0000256" key="1">
    <source>
        <dbReference type="ARBA" id="ARBA00022737"/>
    </source>
</evidence>
<evidence type="ECO:0000256" key="3">
    <source>
        <dbReference type="ARBA" id="ARBA00023319"/>
    </source>
</evidence>
<dbReference type="InterPro" id="IPR003961">
    <property type="entry name" value="FN3_dom"/>
</dbReference>
<protein>
    <recommendedName>
        <fullName evidence="5">Fibronectin type-III domain-containing protein</fullName>
    </recommendedName>
</protein>
<dbReference type="SMART" id="SM00060">
    <property type="entry name" value="FN3"/>
    <property type="match status" value="1"/>
</dbReference>
<evidence type="ECO:0000259" key="5">
    <source>
        <dbReference type="PROSITE" id="PS50853"/>
    </source>
</evidence>
<comment type="caution">
    <text evidence="6">The sequence shown here is derived from an EMBL/GenBank/DDBJ whole genome shotgun (WGS) entry which is preliminary data.</text>
</comment>
<dbReference type="SUPFAM" id="SSF48726">
    <property type="entry name" value="Immunoglobulin"/>
    <property type="match status" value="1"/>
</dbReference>
<dbReference type="InterPro" id="IPR013783">
    <property type="entry name" value="Ig-like_fold"/>
</dbReference>
<organism evidence="6 7">
    <name type="scientific">Ranitomeya imitator</name>
    <name type="common">mimic poison frog</name>
    <dbReference type="NCBI Taxonomy" id="111125"/>
    <lineage>
        <taxon>Eukaryota</taxon>
        <taxon>Metazoa</taxon>
        <taxon>Chordata</taxon>
        <taxon>Craniata</taxon>
        <taxon>Vertebrata</taxon>
        <taxon>Euteleostomi</taxon>
        <taxon>Amphibia</taxon>
        <taxon>Batrachia</taxon>
        <taxon>Anura</taxon>
        <taxon>Neobatrachia</taxon>
        <taxon>Hyloidea</taxon>
        <taxon>Dendrobatidae</taxon>
        <taxon>Dendrobatinae</taxon>
        <taxon>Ranitomeya</taxon>
    </lineage>
</organism>
<dbReference type="PROSITE" id="PS50853">
    <property type="entry name" value="FN3"/>
    <property type="match status" value="1"/>
</dbReference>
<dbReference type="Proteomes" id="UP001176940">
    <property type="component" value="Unassembled WGS sequence"/>
</dbReference>
<proteinExistence type="predicted"/>
<accession>A0ABN9LGS9</accession>
<keyword evidence="2" id="KW-1015">Disulfide bond</keyword>
<sequence>MHVSQSLTTDSGTYTCVATSSSGETTWSSVLEVTESAGATVSKSYDINDLPGSPSKPQVTDVSKNSVTLSWHLGTPGVLPVTSYIIEAFSQSVSNSWQTVANHVKTTLYTVKGLRPNTIYLFMVRAINAEGLSDPSPMSDPVRTQDISPTVQGVDHRQVQKELGDVIVRLHNPVVLSPTTIQVSWTMDPENPSLQESLQPAITILPPHEPPELPPHQPSELPPRHQPPKLPPHHQPPQLLCCHQPPELPHRHRQSCRPTNHPSCRLTNHLSCSLTTTSAAAH</sequence>
<dbReference type="PANTHER" id="PTHR12231">
    <property type="entry name" value="CTX-RELATED TYPE I TRANSMEMBRANE PROTEIN"/>
    <property type="match status" value="1"/>
</dbReference>
<dbReference type="InterPro" id="IPR036179">
    <property type="entry name" value="Ig-like_dom_sf"/>
</dbReference>
<feature type="domain" description="Fibronectin type-III" evidence="5">
    <location>
        <begin position="53"/>
        <end position="147"/>
    </location>
</feature>
<dbReference type="CDD" id="cd00063">
    <property type="entry name" value="FN3"/>
    <property type="match status" value="1"/>
</dbReference>
<keyword evidence="7" id="KW-1185">Reference proteome</keyword>
<evidence type="ECO:0000256" key="2">
    <source>
        <dbReference type="ARBA" id="ARBA00023157"/>
    </source>
</evidence>
<dbReference type="Gene3D" id="2.60.40.10">
    <property type="entry name" value="Immunoglobulins"/>
    <property type="match status" value="2"/>
</dbReference>
<evidence type="ECO:0000313" key="6">
    <source>
        <dbReference type="EMBL" id="CAJ0937850.1"/>
    </source>
</evidence>
<evidence type="ECO:0000313" key="7">
    <source>
        <dbReference type="Proteomes" id="UP001176940"/>
    </source>
</evidence>
<reference evidence="6" key="1">
    <citation type="submission" date="2023-07" db="EMBL/GenBank/DDBJ databases">
        <authorList>
            <person name="Stuckert A."/>
        </authorList>
    </citation>
    <scope>NUCLEOTIDE SEQUENCE</scope>
</reference>
<feature type="compositionally biased region" description="Low complexity" evidence="4">
    <location>
        <begin position="236"/>
        <end position="245"/>
    </location>
</feature>
<feature type="compositionally biased region" description="Pro residues" evidence="4">
    <location>
        <begin position="212"/>
        <end position="235"/>
    </location>
</feature>
<dbReference type="SUPFAM" id="SSF49265">
    <property type="entry name" value="Fibronectin type III"/>
    <property type="match status" value="1"/>
</dbReference>
<dbReference type="InterPro" id="IPR036116">
    <property type="entry name" value="FN3_sf"/>
</dbReference>
<dbReference type="PANTHER" id="PTHR12231:SF242">
    <property type="entry name" value="ROUNDABOUT HOMOLOG 2"/>
    <property type="match status" value="1"/>
</dbReference>
<evidence type="ECO:0000256" key="4">
    <source>
        <dbReference type="SAM" id="MobiDB-lite"/>
    </source>
</evidence>